<dbReference type="NCBIfam" id="TIGR02167">
    <property type="entry name" value="Liste_lipo_26"/>
    <property type="match status" value="4"/>
</dbReference>
<dbReference type="Proteomes" id="UP000516696">
    <property type="component" value="Chromosome"/>
</dbReference>
<dbReference type="EMBL" id="CP050485">
    <property type="protein sequence ID" value="QOG28359.1"/>
    <property type="molecule type" value="Genomic_DNA"/>
</dbReference>
<feature type="compositionally biased region" description="Acidic residues" evidence="1">
    <location>
        <begin position="53"/>
        <end position="87"/>
    </location>
</feature>
<dbReference type="InterPro" id="IPR032675">
    <property type="entry name" value="LRR_dom_sf"/>
</dbReference>
<feature type="region of interest" description="Disordered" evidence="1">
    <location>
        <begin position="30"/>
        <end position="119"/>
    </location>
</feature>
<dbReference type="AlphaFoldDB" id="A0AAE7MRK8"/>
<reference evidence="2 3" key="1">
    <citation type="submission" date="2020-03" db="EMBL/GenBank/DDBJ databases">
        <title>Characterization of ganglioside-mimicking enterococci.</title>
        <authorList>
            <person name="Patry R.T."/>
            <person name="Nothaft H."/>
            <person name="Bridger R."/>
            <person name="Shajahan A."/>
            <person name="Huynh S."/>
            <person name="Sanchez S."/>
            <person name="Azadi P."/>
            <person name="Cooper K."/>
            <person name="Miller W.G."/>
            <person name="Parker C.T."/>
            <person name="Wells L."/>
            <person name="Szymanski C.M."/>
        </authorList>
    </citation>
    <scope>NUCLEOTIDE SEQUENCE [LARGE SCALE GENOMIC DNA]</scope>
    <source>
        <strain evidence="2 3">EGM181</strain>
    </source>
</reference>
<dbReference type="SUPFAM" id="SSF52047">
    <property type="entry name" value="RNI-like"/>
    <property type="match status" value="1"/>
</dbReference>
<dbReference type="InterPro" id="IPR011889">
    <property type="entry name" value="Liste_lipo_26"/>
</dbReference>
<feature type="compositionally biased region" description="Polar residues" evidence="1">
    <location>
        <begin position="100"/>
        <end position="114"/>
    </location>
</feature>
<dbReference type="SUPFAM" id="SSF52058">
    <property type="entry name" value="L domain-like"/>
    <property type="match status" value="1"/>
</dbReference>
<proteinExistence type="predicted"/>
<evidence type="ECO:0000313" key="2">
    <source>
        <dbReference type="EMBL" id="QOG28359.1"/>
    </source>
</evidence>
<dbReference type="RefSeq" id="WP_113849297.1">
    <property type="nucleotide sequence ID" value="NZ_CP050485.1"/>
</dbReference>
<accession>A0AAE7MRK8</accession>
<dbReference type="Pfam" id="PF03382">
    <property type="entry name" value="DUF285"/>
    <property type="match status" value="2"/>
</dbReference>
<sequence length="999" mass="112667">MKKKSWLIMLILIFYIFQPIMALSEDYTQKEEAAQELPENEEPDTLDSHESVSEEEDSMEEATWDTEIDSTPEESWQQDETPDESFTDNDRQESEEQDENPQSVDQRSEIQGSWGTVPWTYDEETNTMTLYGGDGGTTLTAPWRAYRPRLEQIIVAGRVRLPSDSSSLFASTPNLRSIQNEHNFDTSQVTNMAAMFSSTSSLKKLDLSTWDTRSVTDMRSLVYNSGIESLNVSGFDTSAVTNLRSMFAGATNLKELTLGEKSIFYMSDDSWSVASLPDVPITERYTGRWVLRESIEWEADLIAYDTSYEFLRNYDGSYPGTYIWEEKERALWGTVPWEYDESSKTITLFGGTAGIVANAPWKNLLNEVELIIVTEKVTLPENSGQLFMGLSHLREIQGIDKFDTSSVIYMNWMFGSNSSLTSLDLNQWDTTSVINMHSMFSGASSLTDLAIGNIDTSRVITMASMFVGTTSLETLDIQNWNTRMVENMSSMFARSGIVHLDLNNWNTTSLTNINGMFQNAANLKTVNMKDWQTSRIVNMTSTFQNASAISELNLSGWTTNTLPVTITNMFGGMTGLRSLTLGERSIFNQSVGLPSVPVNHEYTGRWILNDPTEDTDPIAFSSSAEFMNNYNGSHPGTYIWEPNTLKELSAGLHPVSDQSDSITGYMTESVDVLSITYQNTDGSTVVIEKDSPRIEWGDYQDPQQQIRSFKIILAENERLETTTKVILFLSKPSVNTLEDITIDREVIKGIEYRANNITLDRLAINDLASNAELHQMILRESRASAKNLLTEADLSSEIRVIETDLTLDTTIDGTYYARLEVGNKAYQFWIGIDVSSKLGHLKVTIPTKMIFESLYDDAESNRSFESADYEIQNQSRIPVDTYVTQLAITDDAGITLLAEGESPLDYVTPIHQDQASESGIPIPLLRLSIKTEEAEVQLSERMAEQHFVRLSQRSHVPVKLSGHYYGPYPRWITDDQMQQGGYYEESLAPKYQIILRFVP</sequence>
<evidence type="ECO:0000256" key="1">
    <source>
        <dbReference type="SAM" id="MobiDB-lite"/>
    </source>
</evidence>
<dbReference type="Gene3D" id="3.80.10.10">
    <property type="entry name" value="Ribonuclease Inhibitor"/>
    <property type="match status" value="3"/>
</dbReference>
<evidence type="ECO:0000313" key="3">
    <source>
        <dbReference type="Proteomes" id="UP000516696"/>
    </source>
</evidence>
<organism evidence="2 3">
    <name type="scientific">Enterococcus gallinarum</name>
    <dbReference type="NCBI Taxonomy" id="1353"/>
    <lineage>
        <taxon>Bacteria</taxon>
        <taxon>Bacillati</taxon>
        <taxon>Bacillota</taxon>
        <taxon>Bacilli</taxon>
        <taxon>Lactobacillales</taxon>
        <taxon>Enterococcaceae</taxon>
        <taxon>Enterococcus</taxon>
    </lineage>
</organism>
<protein>
    <submittedName>
        <fullName evidence="2">BspA family leucine-rich repeat surface protein</fullName>
    </submittedName>
</protein>
<name>A0AAE7MRK8_ENTGA</name>
<dbReference type="InterPro" id="IPR005046">
    <property type="entry name" value="DUF285"/>
</dbReference>
<gene>
    <name evidence="2" type="ORF">EGM181_14385</name>
</gene>